<dbReference type="SUPFAM" id="SSF51905">
    <property type="entry name" value="FAD/NAD(P)-binding domain"/>
    <property type="match status" value="1"/>
</dbReference>
<dbReference type="Pfam" id="PF07992">
    <property type="entry name" value="Pyr_redox_2"/>
    <property type="match status" value="1"/>
</dbReference>
<organism evidence="3 4">
    <name type="scientific">Acetomicrobium hydrogeniformans ATCC BAA-1850</name>
    <dbReference type="NCBI Taxonomy" id="592015"/>
    <lineage>
        <taxon>Bacteria</taxon>
        <taxon>Thermotogati</taxon>
        <taxon>Synergistota</taxon>
        <taxon>Synergistia</taxon>
        <taxon>Synergistales</taxon>
        <taxon>Acetomicrobiaceae</taxon>
        <taxon>Acetomicrobium</taxon>
    </lineage>
</organism>
<gene>
    <name evidence="3" type="ORF">HMPREF1705_04194</name>
</gene>
<dbReference type="RefSeq" id="WP_057940671.1">
    <property type="nucleotide sequence ID" value="NZ_ACJX03000001.1"/>
</dbReference>
<dbReference type="STRING" id="592015.HMPREF1705_04194"/>
<dbReference type="Gene3D" id="3.50.50.60">
    <property type="entry name" value="FAD/NAD(P)-binding domain"/>
    <property type="match status" value="3"/>
</dbReference>
<dbReference type="InterPro" id="IPR049516">
    <property type="entry name" value="FAD-depend_C"/>
</dbReference>
<dbReference type="PANTHER" id="PTHR43106">
    <property type="entry name" value="DEHYDROGENASE-RELATED"/>
    <property type="match status" value="1"/>
</dbReference>
<dbReference type="InterPro" id="IPR028348">
    <property type="entry name" value="FAD-binding_protein"/>
</dbReference>
<dbReference type="EMBL" id="ACJX03000001">
    <property type="protein sequence ID" value="KRT34940.1"/>
    <property type="molecule type" value="Genomic_DNA"/>
</dbReference>
<reference evidence="4" key="1">
    <citation type="submission" date="2012-09" db="EMBL/GenBank/DDBJ databases">
        <authorList>
            <person name="Weinstock G."/>
            <person name="Sodergren E."/>
            <person name="Clifton S."/>
            <person name="Fulton L."/>
            <person name="Fulton B."/>
            <person name="Courtney L."/>
            <person name="Fronick C."/>
            <person name="Harrison M."/>
            <person name="Strong C."/>
            <person name="Farmer C."/>
            <person name="Delehaunty K."/>
            <person name="Markovic C."/>
            <person name="Hall O."/>
            <person name="Minx P."/>
            <person name="Tomlinson C."/>
            <person name="Mitreva M."/>
            <person name="Nelson J."/>
            <person name="Hou S."/>
            <person name="Wollam A."/>
            <person name="Pepin K.H."/>
            <person name="Johnson M."/>
            <person name="Bhonagiri V."/>
            <person name="Nash W.E."/>
            <person name="Suruliraj S."/>
            <person name="Warren W."/>
            <person name="Chinwalla A."/>
            <person name="Mardis E.R."/>
            <person name="Wilson R.K."/>
        </authorList>
    </citation>
    <scope>NUCLEOTIDE SEQUENCE [LARGE SCALE GENOMIC DNA]</scope>
    <source>
        <strain evidence="4">OS1</strain>
    </source>
</reference>
<dbReference type="AlphaFoldDB" id="A0A0T5X970"/>
<evidence type="ECO:0000259" key="1">
    <source>
        <dbReference type="Pfam" id="PF07992"/>
    </source>
</evidence>
<dbReference type="PRINTS" id="PR00368">
    <property type="entry name" value="FADPNR"/>
</dbReference>
<dbReference type="OrthoDB" id="9762921at2"/>
<dbReference type="GO" id="GO:0016491">
    <property type="term" value="F:oxidoreductase activity"/>
    <property type="evidence" value="ECO:0007669"/>
    <property type="project" value="InterPro"/>
</dbReference>
<dbReference type="PRINTS" id="PR00411">
    <property type="entry name" value="PNDRDTASEI"/>
</dbReference>
<feature type="domain" description="FAD/NAD(P)-binding" evidence="1">
    <location>
        <begin position="7"/>
        <end position="60"/>
    </location>
</feature>
<dbReference type="InterPro" id="IPR023753">
    <property type="entry name" value="FAD/NAD-binding_dom"/>
</dbReference>
<protein>
    <submittedName>
        <fullName evidence="3">FAD dependent oxidoreductase</fullName>
    </submittedName>
</protein>
<dbReference type="PIRSF" id="PIRSF038984">
    <property type="entry name" value="FAD_binding_protein"/>
    <property type="match status" value="1"/>
</dbReference>
<evidence type="ECO:0000313" key="4">
    <source>
        <dbReference type="Proteomes" id="UP000005273"/>
    </source>
</evidence>
<keyword evidence="4" id="KW-1185">Reference proteome</keyword>
<dbReference type="Pfam" id="PF21688">
    <property type="entry name" value="FAD-depend_C"/>
    <property type="match status" value="1"/>
</dbReference>
<proteinExistence type="predicted"/>
<dbReference type="Proteomes" id="UP000005273">
    <property type="component" value="Unassembled WGS sequence"/>
</dbReference>
<dbReference type="InterPro" id="IPR036188">
    <property type="entry name" value="FAD/NAD-bd_sf"/>
</dbReference>
<accession>A0A0T5X970</accession>
<sequence length="471" mass="51242">MSVGNYYDVIVVGAGPAGLFAALELANRGISVALIDKGKTLDERTCPLKMGIVRTCAHCNSCSLMCGWGGAGAFSDGKLTLTPHFGGNLEKYIGKERLLALLDEVDSIWREYGADSAPLFEPDPEFASKVIKKARVAGLHVIPAKIRHIGTDRTKEVLRNIYCKLCDKVHILMNTEVKRVLIADGGVAGVELSSGEKLNAKLVLLAPGREGAPWMERTSKELGLQVDSLPVDVGVRVEIPAELAEELTEQFYEVKAIYNSPTFDDQVRTFCMCPHGEVVTEFQSDGGVVTVNGHSFRSKSTDNTNFAILVSTNFTEPFHDPNGYGVHIARLANMLGGSVLVQRLGDLKLGRRSTRSRIERGLVKPTLAEAEPGDLSFALPYRHLKDILEMLEALESIIPHVNDKYTLLYGIEVKFYSLKLSLNEKLQTSIKGLYAAGDGAGVTRGVIQAAASGLISARSMLEEIHETISKN</sequence>
<dbReference type="PANTHER" id="PTHR43106:SF1">
    <property type="entry name" value="DEHYDROGENASE-RELATED"/>
    <property type="match status" value="1"/>
</dbReference>
<feature type="domain" description="FAD-dependent protein C-terminal" evidence="2">
    <location>
        <begin position="233"/>
        <end position="413"/>
    </location>
</feature>
<name>A0A0T5X970_9BACT</name>
<evidence type="ECO:0000259" key="2">
    <source>
        <dbReference type="Pfam" id="PF21688"/>
    </source>
</evidence>
<dbReference type="eggNOG" id="COG2509">
    <property type="taxonomic scope" value="Bacteria"/>
</dbReference>
<evidence type="ECO:0000313" key="3">
    <source>
        <dbReference type="EMBL" id="KRT34940.1"/>
    </source>
</evidence>
<comment type="caution">
    <text evidence="3">The sequence shown here is derived from an EMBL/GenBank/DDBJ whole genome shotgun (WGS) entry which is preliminary data.</text>
</comment>